<keyword evidence="3" id="KW-1185">Reference proteome</keyword>
<feature type="compositionally biased region" description="Basic and acidic residues" evidence="1">
    <location>
        <begin position="19"/>
        <end position="40"/>
    </location>
</feature>
<organism evidence="2 3">
    <name type="scientific">Stylosanthes scabra</name>
    <dbReference type="NCBI Taxonomy" id="79078"/>
    <lineage>
        <taxon>Eukaryota</taxon>
        <taxon>Viridiplantae</taxon>
        <taxon>Streptophyta</taxon>
        <taxon>Embryophyta</taxon>
        <taxon>Tracheophyta</taxon>
        <taxon>Spermatophyta</taxon>
        <taxon>Magnoliopsida</taxon>
        <taxon>eudicotyledons</taxon>
        <taxon>Gunneridae</taxon>
        <taxon>Pentapetalae</taxon>
        <taxon>rosids</taxon>
        <taxon>fabids</taxon>
        <taxon>Fabales</taxon>
        <taxon>Fabaceae</taxon>
        <taxon>Papilionoideae</taxon>
        <taxon>50 kb inversion clade</taxon>
        <taxon>dalbergioids sensu lato</taxon>
        <taxon>Dalbergieae</taxon>
        <taxon>Pterocarpus clade</taxon>
        <taxon>Stylosanthes</taxon>
    </lineage>
</organism>
<evidence type="ECO:0000313" key="3">
    <source>
        <dbReference type="Proteomes" id="UP001341840"/>
    </source>
</evidence>
<proteinExistence type="predicted"/>
<comment type="caution">
    <text evidence="2">The sequence shown here is derived from an EMBL/GenBank/DDBJ whole genome shotgun (WGS) entry which is preliminary data.</text>
</comment>
<sequence length="129" mass="14839">MESPSTLGEILKAWKSKGGNKEDQNRNEEPNKKKLAKSDAGKQNASQRSETPLNKCQRRGNEEKEMEWEKKLAMEIANKLHIKRRREEPSMLMIESSGRQEHQNKEDNKKKARLDRGKIEANAALLNGK</sequence>
<accession>A0ABU6XKU0</accession>
<dbReference type="EMBL" id="JASCZI010212193">
    <property type="protein sequence ID" value="MED6198679.1"/>
    <property type="molecule type" value="Genomic_DNA"/>
</dbReference>
<feature type="region of interest" description="Disordered" evidence="1">
    <location>
        <begin position="94"/>
        <end position="129"/>
    </location>
</feature>
<dbReference type="Proteomes" id="UP001341840">
    <property type="component" value="Unassembled WGS sequence"/>
</dbReference>
<evidence type="ECO:0000256" key="1">
    <source>
        <dbReference type="SAM" id="MobiDB-lite"/>
    </source>
</evidence>
<feature type="compositionally biased region" description="Basic and acidic residues" evidence="1">
    <location>
        <begin position="98"/>
        <end position="119"/>
    </location>
</feature>
<reference evidence="2 3" key="1">
    <citation type="journal article" date="2023" name="Plants (Basel)">
        <title>Bridging the Gap: Combining Genomics and Transcriptomics Approaches to Understand Stylosanthes scabra, an Orphan Legume from the Brazilian Caatinga.</title>
        <authorList>
            <person name="Ferreira-Neto J.R.C."/>
            <person name="da Silva M.D."/>
            <person name="Binneck E."/>
            <person name="de Melo N.F."/>
            <person name="da Silva R.H."/>
            <person name="de Melo A.L.T.M."/>
            <person name="Pandolfi V."/>
            <person name="Bustamante F.O."/>
            <person name="Brasileiro-Vidal A.C."/>
            <person name="Benko-Iseppon A.M."/>
        </authorList>
    </citation>
    <scope>NUCLEOTIDE SEQUENCE [LARGE SCALE GENOMIC DNA]</scope>
    <source>
        <tissue evidence="2">Leaves</tissue>
    </source>
</reference>
<protein>
    <submittedName>
        <fullName evidence="2">Uncharacterized protein</fullName>
    </submittedName>
</protein>
<gene>
    <name evidence="2" type="ORF">PIB30_068837</name>
</gene>
<feature type="region of interest" description="Disordered" evidence="1">
    <location>
        <begin position="1"/>
        <end position="67"/>
    </location>
</feature>
<evidence type="ECO:0000313" key="2">
    <source>
        <dbReference type="EMBL" id="MED6198679.1"/>
    </source>
</evidence>
<feature type="compositionally biased region" description="Polar residues" evidence="1">
    <location>
        <begin position="41"/>
        <end position="54"/>
    </location>
</feature>
<name>A0ABU6XKU0_9FABA</name>